<gene>
    <name evidence="1" type="ORF">EHS24_001329</name>
</gene>
<dbReference type="GeneID" id="39585872"/>
<comment type="caution">
    <text evidence="1">The sequence shown here is derived from an EMBL/GenBank/DDBJ whole genome shotgun (WGS) entry which is preliminary data.</text>
</comment>
<organism evidence="1 2">
    <name type="scientific">Apiotrichum porosum</name>
    <dbReference type="NCBI Taxonomy" id="105984"/>
    <lineage>
        <taxon>Eukaryota</taxon>
        <taxon>Fungi</taxon>
        <taxon>Dikarya</taxon>
        <taxon>Basidiomycota</taxon>
        <taxon>Agaricomycotina</taxon>
        <taxon>Tremellomycetes</taxon>
        <taxon>Trichosporonales</taxon>
        <taxon>Trichosporonaceae</taxon>
        <taxon>Apiotrichum</taxon>
    </lineage>
</organism>
<sequence>METGANGGDGGVIVMKLPAVHSMPTYDAIYHALESSRRGQNNKYVASALAQWVMDQSKRGRKVGDLDLEMKSFEKQFPEFRTEINDVRRIWKIGTFDPTIPSLQERNAEAKALYEQEHGKPGFFSKLGRLFELGTQGRV</sequence>
<dbReference type="EMBL" id="RSCE01000010">
    <property type="protein sequence ID" value="RSH79289.1"/>
    <property type="molecule type" value="Genomic_DNA"/>
</dbReference>
<dbReference type="Proteomes" id="UP000279236">
    <property type="component" value="Unassembled WGS sequence"/>
</dbReference>
<protein>
    <submittedName>
        <fullName evidence="1">Uncharacterized protein</fullName>
    </submittedName>
</protein>
<dbReference type="AlphaFoldDB" id="A0A427XK74"/>
<evidence type="ECO:0000313" key="2">
    <source>
        <dbReference type="Proteomes" id="UP000279236"/>
    </source>
</evidence>
<accession>A0A427XK74</accession>
<proteinExistence type="predicted"/>
<evidence type="ECO:0000313" key="1">
    <source>
        <dbReference type="EMBL" id="RSH79289.1"/>
    </source>
</evidence>
<keyword evidence="2" id="KW-1185">Reference proteome</keyword>
<reference evidence="1 2" key="1">
    <citation type="submission" date="2018-11" db="EMBL/GenBank/DDBJ databases">
        <title>Genome sequence of Apiotrichum porosum DSM 27194.</title>
        <authorList>
            <person name="Aliyu H."/>
            <person name="Gorte O."/>
            <person name="Ochsenreither K."/>
        </authorList>
    </citation>
    <scope>NUCLEOTIDE SEQUENCE [LARGE SCALE GENOMIC DNA]</scope>
    <source>
        <strain evidence="1 2">DSM 27194</strain>
    </source>
</reference>
<name>A0A427XK74_9TREE</name>
<dbReference type="RefSeq" id="XP_028474436.1">
    <property type="nucleotide sequence ID" value="XM_028617129.1"/>
</dbReference>